<dbReference type="SUPFAM" id="SSF56719">
    <property type="entry name" value="Type II DNA topoisomerase"/>
    <property type="match status" value="1"/>
</dbReference>
<keyword evidence="9" id="KW-0963">Cytoplasm</keyword>
<evidence type="ECO:0000256" key="1">
    <source>
        <dbReference type="ARBA" id="ARBA00000185"/>
    </source>
</evidence>
<dbReference type="FunFam" id="3.30.1360.40:FF:000002">
    <property type="entry name" value="DNA gyrase subunit A"/>
    <property type="match status" value="1"/>
</dbReference>
<keyword evidence="4 9" id="KW-0067">ATP-binding</keyword>
<dbReference type="PANTHER" id="PTHR43493:SF5">
    <property type="entry name" value="DNA GYRASE SUBUNIT A, CHLOROPLASTIC_MITOCHONDRIAL"/>
    <property type="match status" value="1"/>
</dbReference>
<evidence type="ECO:0000256" key="8">
    <source>
        <dbReference type="ARBA" id="ARBA00063644"/>
    </source>
</evidence>
<dbReference type="GO" id="GO:0005524">
    <property type="term" value="F:ATP binding"/>
    <property type="evidence" value="ECO:0007669"/>
    <property type="project" value="UniProtKB-UniRule"/>
</dbReference>
<comment type="subunit">
    <text evidence="8">Heterotetramer composed of ParC and ParE.</text>
</comment>
<dbReference type="InterPro" id="IPR013757">
    <property type="entry name" value="Topo_IIA_A_a_sf"/>
</dbReference>
<organism evidence="12 13">
    <name type="scientific">Candidatus Gottesmanbacteria bacterium GW2011_GWA1_43_11</name>
    <dbReference type="NCBI Taxonomy" id="1618436"/>
    <lineage>
        <taxon>Bacteria</taxon>
        <taxon>Candidatus Gottesmaniibacteriota</taxon>
    </lineage>
</organism>
<evidence type="ECO:0000313" key="13">
    <source>
        <dbReference type="Proteomes" id="UP000034543"/>
    </source>
</evidence>
<name>A0A0G1EQK5_9BACT</name>
<evidence type="ECO:0000313" key="12">
    <source>
        <dbReference type="EMBL" id="KKS85316.1"/>
    </source>
</evidence>
<dbReference type="GO" id="GO:0009330">
    <property type="term" value="C:DNA topoisomerase type II (double strand cut, ATP-hydrolyzing) complex"/>
    <property type="evidence" value="ECO:0007669"/>
    <property type="project" value="TreeGrafter"/>
</dbReference>
<dbReference type="STRING" id="1618436.UV59_C0008G0009"/>
<dbReference type="InterPro" id="IPR013760">
    <property type="entry name" value="Topo_IIA-like_dom_sf"/>
</dbReference>
<dbReference type="InterPro" id="IPR050220">
    <property type="entry name" value="Type_II_DNA_Topoisomerases"/>
</dbReference>
<accession>A0A0G1EQK5</accession>
<gene>
    <name evidence="9" type="primary">gyrA</name>
    <name evidence="12" type="ORF">UV59_C0008G0009</name>
</gene>
<dbReference type="Pfam" id="PF00521">
    <property type="entry name" value="DNA_topoisoIV"/>
    <property type="match status" value="1"/>
</dbReference>
<dbReference type="FunFam" id="2.120.10.90:FF:000005">
    <property type="entry name" value="DNA topoisomerase 4 subunit A"/>
    <property type="match status" value="1"/>
</dbReference>
<evidence type="ECO:0000259" key="11">
    <source>
        <dbReference type="PROSITE" id="PS52040"/>
    </source>
</evidence>
<dbReference type="Gene3D" id="3.90.199.10">
    <property type="entry name" value="Topoisomerase II, domain 5"/>
    <property type="match status" value="1"/>
</dbReference>
<comment type="function">
    <text evidence="9">A type II topoisomerase that negatively supercoils closed circular double-stranded (ds) DNA in an ATP-dependent manner to modulate DNA topology and maintain chromosomes in an underwound state. Negative supercoiling favors strand separation, and DNA replication, transcription, recombination and repair, all of which involve strand separation. Also able to catalyze the interconversion of other topological isomers of dsDNA rings, including catenanes and knotted rings. Type II topoisomerases break and join 2 DNA strands simultaneously in an ATP-dependent manner.</text>
</comment>
<proteinExistence type="inferred from homology"/>
<dbReference type="InterPro" id="IPR005743">
    <property type="entry name" value="GyrA"/>
</dbReference>
<dbReference type="InterPro" id="IPR002205">
    <property type="entry name" value="Topo_IIA_dom_A"/>
</dbReference>
<dbReference type="GO" id="GO:0006261">
    <property type="term" value="P:DNA-templated DNA replication"/>
    <property type="evidence" value="ECO:0007669"/>
    <property type="project" value="UniProtKB-UniRule"/>
</dbReference>
<dbReference type="NCBIfam" id="TIGR01063">
    <property type="entry name" value="gyrA"/>
    <property type="match status" value="1"/>
</dbReference>
<dbReference type="EC" id="5.6.2.2" evidence="9"/>
<reference evidence="12 13" key="1">
    <citation type="journal article" date="2015" name="Nature">
        <title>rRNA introns, odd ribosomes, and small enigmatic genomes across a large radiation of phyla.</title>
        <authorList>
            <person name="Brown C.T."/>
            <person name="Hug L.A."/>
            <person name="Thomas B.C."/>
            <person name="Sharon I."/>
            <person name="Castelle C.J."/>
            <person name="Singh A."/>
            <person name="Wilkins M.J."/>
            <person name="Williams K.H."/>
            <person name="Banfield J.F."/>
        </authorList>
    </citation>
    <scope>NUCLEOTIDE SEQUENCE [LARGE SCALE GENOMIC DNA]</scope>
</reference>
<dbReference type="SUPFAM" id="SSF101904">
    <property type="entry name" value="GyrA/ParC C-terminal domain-like"/>
    <property type="match status" value="1"/>
</dbReference>
<dbReference type="GO" id="GO:0005737">
    <property type="term" value="C:cytoplasm"/>
    <property type="evidence" value="ECO:0007669"/>
    <property type="project" value="UniProtKB-SubCell"/>
</dbReference>
<keyword evidence="7 9" id="KW-0413">Isomerase</keyword>
<comment type="caution">
    <text evidence="9">Lacks conserved residue(s) required for the propagation of feature annotation.</text>
</comment>
<dbReference type="SMART" id="SM00434">
    <property type="entry name" value="TOP4c"/>
    <property type="match status" value="1"/>
</dbReference>
<evidence type="ECO:0000256" key="4">
    <source>
        <dbReference type="ARBA" id="ARBA00022840"/>
    </source>
</evidence>
<dbReference type="PANTHER" id="PTHR43493">
    <property type="entry name" value="DNA GYRASE/TOPOISOMERASE SUBUNIT A"/>
    <property type="match status" value="1"/>
</dbReference>
<comment type="subunit">
    <text evidence="9">Heterotetramer, composed of two GyrA and two GyrB chains. In the heterotetramer, GyrA contains the active site tyrosine that forms a transient covalent intermediate with DNA, while GyrB binds cofactors and catalyzes ATP hydrolysis.</text>
</comment>
<comment type="miscellaneous">
    <text evidence="9">Few gyrases are as efficient as E.coli at forming negative supercoils. Not all organisms have 2 type II topoisomerases; in organisms with a single type II topoisomerase this enzyme also has to decatenate newly replicated chromosomes.</text>
</comment>
<feature type="active site" description="O-(5'-phospho-DNA)-tyrosine intermediate" evidence="9 10">
    <location>
        <position position="120"/>
    </location>
</feature>
<protein>
    <recommendedName>
        <fullName evidence="9">DNA gyrase subunit A</fullName>
        <ecNumber evidence="9">5.6.2.2</ecNumber>
    </recommendedName>
</protein>
<evidence type="ECO:0000256" key="6">
    <source>
        <dbReference type="ARBA" id="ARBA00023125"/>
    </source>
</evidence>
<dbReference type="HAMAP" id="MF_01897">
    <property type="entry name" value="GyrA"/>
    <property type="match status" value="1"/>
</dbReference>
<dbReference type="Gene3D" id="1.10.268.10">
    <property type="entry name" value="Topoisomerase, domain 3"/>
    <property type="match status" value="1"/>
</dbReference>
<dbReference type="Gene3D" id="2.120.10.90">
    <property type="entry name" value="DNA gyrase/topoisomerase IV, subunit A, C-terminal"/>
    <property type="match status" value="1"/>
</dbReference>
<dbReference type="Gene3D" id="3.30.1360.40">
    <property type="match status" value="1"/>
</dbReference>
<dbReference type="GO" id="GO:0006265">
    <property type="term" value="P:DNA topological change"/>
    <property type="evidence" value="ECO:0007669"/>
    <property type="project" value="UniProtKB-UniRule"/>
</dbReference>
<dbReference type="GO" id="GO:0003677">
    <property type="term" value="F:DNA binding"/>
    <property type="evidence" value="ECO:0007669"/>
    <property type="project" value="UniProtKB-UniRule"/>
</dbReference>
<dbReference type="PROSITE" id="PS52040">
    <property type="entry name" value="TOPO_IIA"/>
    <property type="match status" value="1"/>
</dbReference>
<dbReference type="InterPro" id="IPR035516">
    <property type="entry name" value="Gyrase/topoIV_suA_C"/>
</dbReference>
<feature type="domain" description="Topo IIA-type catalytic" evidence="11">
    <location>
        <begin position="32"/>
        <end position="510"/>
    </location>
</feature>
<dbReference type="NCBIfam" id="NF004044">
    <property type="entry name" value="PRK05561.1"/>
    <property type="match status" value="1"/>
</dbReference>
<keyword evidence="6 9" id="KW-0238">DNA-binding</keyword>
<dbReference type="Proteomes" id="UP000034543">
    <property type="component" value="Unassembled WGS sequence"/>
</dbReference>
<comment type="subcellular location">
    <subcellularLocation>
        <location evidence="9">Cytoplasm</location>
    </subcellularLocation>
</comment>
<comment type="caution">
    <text evidence="12">The sequence shown here is derived from an EMBL/GenBank/DDBJ whole genome shotgun (WGS) entry which is preliminary data.</text>
</comment>
<evidence type="ECO:0000256" key="5">
    <source>
        <dbReference type="ARBA" id="ARBA00023029"/>
    </source>
</evidence>
<dbReference type="InterPro" id="IPR006691">
    <property type="entry name" value="GyrA/parC_rep"/>
</dbReference>
<dbReference type="AlphaFoldDB" id="A0A0G1EQK5"/>
<evidence type="ECO:0000256" key="7">
    <source>
        <dbReference type="ARBA" id="ARBA00023235"/>
    </source>
</evidence>
<dbReference type="InterPro" id="IPR013758">
    <property type="entry name" value="Topo_IIA_A/C_ab"/>
</dbReference>
<evidence type="ECO:0000256" key="10">
    <source>
        <dbReference type="PROSITE-ProRule" id="PRU01384"/>
    </source>
</evidence>
<dbReference type="NCBIfam" id="NF004043">
    <property type="entry name" value="PRK05560.1"/>
    <property type="match status" value="1"/>
</dbReference>
<comment type="catalytic activity">
    <reaction evidence="1 9 10">
        <text>ATP-dependent breakage, passage and rejoining of double-stranded DNA.</text>
        <dbReference type="EC" id="5.6.2.2"/>
    </reaction>
</comment>
<keyword evidence="3 9" id="KW-0547">Nucleotide-binding</keyword>
<dbReference type="Pfam" id="PF03989">
    <property type="entry name" value="DNA_gyraseA_C"/>
    <property type="match status" value="6"/>
</dbReference>
<comment type="similarity">
    <text evidence="2 9">Belongs to the type II topoisomerase GyrA/ParC subunit family.</text>
</comment>
<evidence type="ECO:0000256" key="3">
    <source>
        <dbReference type="ARBA" id="ARBA00022741"/>
    </source>
</evidence>
<dbReference type="EMBL" id="LCFB01000008">
    <property type="protein sequence ID" value="KKS85316.1"/>
    <property type="molecule type" value="Genomic_DNA"/>
</dbReference>
<dbReference type="PATRIC" id="fig|1618436.3.peg.464"/>
<dbReference type="CDD" id="cd00187">
    <property type="entry name" value="TOP4c"/>
    <property type="match status" value="1"/>
</dbReference>
<dbReference type="GO" id="GO:0034335">
    <property type="term" value="F:DNA negative supercoiling activity"/>
    <property type="evidence" value="ECO:0007669"/>
    <property type="project" value="UniProtKB-ARBA"/>
</dbReference>
<dbReference type="GO" id="GO:0005694">
    <property type="term" value="C:chromosome"/>
    <property type="evidence" value="ECO:0007669"/>
    <property type="project" value="InterPro"/>
</dbReference>
<dbReference type="FunFam" id="1.10.268.10:FF:000001">
    <property type="entry name" value="DNA gyrase subunit A"/>
    <property type="match status" value="1"/>
</dbReference>
<sequence length="823" mass="91786">MDIGKLLQTEIVEAMQRSYLDYAMSVIVARALPDVRDGLKPVHRRILFAMSQMGLLPPSRYTKTAKVVGEVLGKFHPHGDSAIYDALVRLAQEFSMRYPLIDGQGNFGSIDGDPPAAMRYTECRLAAISAEMLYDIDKETVEFADNFDGTMREPEFLPARLPNLLLMGAEGIAVGMATKIPPHNLSEVIDAIHVLIDKGKLQQQDAQAEFTSQATVEDLMQHVKGPDFPTSGAIFDISEIINVYSTGRGRIVIRGKAEIEDIGQGKSAIIVTELPYQVNKAHLVAHIATLAKDKKLEGITDLRDESDRRGIRVVVELKRDAKPRAVLNNLFKHTSLQTTFPVNVVALVDNTPRTLSLKVILEEYVKHRMRVIRRRSEYELRKARERAHILEGLLIAVNNIDAVIETIRSSKDADTAKQNLMSRFKLSELQSVAILDMQLRRLAALERQKIEDEYKMVQETIKYLEDLLTHQVKMLKIIKDETAKIKEKYANPRRTRVFKSKVDDFSDEDLIPNEQTIITLTKTGYIKRVPISTFKTQSRGGKGVIGMTTKAEDQVDMMSFSMTHDNVLFFSDRGKVYQTKAWDIPEVSRQSKGQAVVNLINIEVNERITSILTHGSAASDKAHYIFMATKKGVVKKTKIGEYENIRKNGLVAINLESGDELSWSGLTTGDDEILLVTHNGKTIRFHEKEVRPTGRNTMGVRGILIKNSDVVVSMDIIDSSHQDAFFLTVMEKGLGKKTPLKGFPKQKRGGQGVKVAEITPRTGAVVVSQLVPETSESLILTSMKGQVVKLPLAGVPTLSRATQGVILMRFADRADIVAAATFM</sequence>
<evidence type="ECO:0000256" key="9">
    <source>
        <dbReference type="HAMAP-Rule" id="MF_01897"/>
    </source>
</evidence>
<keyword evidence="5 9" id="KW-0799">Topoisomerase</keyword>
<evidence type="ECO:0000256" key="2">
    <source>
        <dbReference type="ARBA" id="ARBA00008263"/>
    </source>
</evidence>